<feature type="region of interest" description="Disordered" evidence="1">
    <location>
        <begin position="1"/>
        <end position="21"/>
    </location>
</feature>
<protein>
    <submittedName>
        <fullName evidence="2">Uncharacterized protein</fullName>
    </submittedName>
</protein>
<evidence type="ECO:0000313" key="2">
    <source>
        <dbReference type="EMBL" id="MEV4681945.1"/>
    </source>
</evidence>
<gene>
    <name evidence="2" type="ORF">AB0K36_14340</name>
</gene>
<dbReference type="Proteomes" id="UP001552521">
    <property type="component" value="Unassembled WGS sequence"/>
</dbReference>
<keyword evidence="3" id="KW-1185">Reference proteome</keyword>
<evidence type="ECO:0000256" key="1">
    <source>
        <dbReference type="SAM" id="MobiDB-lite"/>
    </source>
</evidence>
<feature type="compositionally biased region" description="Polar residues" evidence="1">
    <location>
        <begin position="7"/>
        <end position="21"/>
    </location>
</feature>
<sequence length="322" mass="31664">MSVVKGDSNQPGEAGVTGTSEQWNGMYGEARAAGQAGIAGVNENGGNGVYGRGSTGVHGHGTGEGGSGVAGASDTWNGVFGVTQAAGHAGVAGVNENGGNGLYGRGFTGVAGHGTGDGGSGVVGTSDTWNGVFGVTQTSGHSGVAGVSDHGGNGLYGRGRNGVFGVSNAEGGKAAFFQGDVVVTGDLELPGADYAEALTVAEPAVTAGMVVVLDDEGRIRPCTEEYDSRVAGIVSGAGGVRPALVLDRHDGGAPVALMGKLWALADASEAPIRCGDLLTTSSTPGHARRITERERGFGAVVGKALTDLTSGHGMVRVLVTAS</sequence>
<dbReference type="RefSeq" id="WP_364593087.1">
    <property type="nucleotide sequence ID" value="NZ_JBFAQK010000016.1"/>
</dbReference>
<feature type="region of interest" description="Disordered" evidence="1">
    <location>
        <begin position="51"/>
        <end position="70"/>
    </location>
</feature>
<feature type="compositionally biased region" description="Gly residues" evidence="1">
    <location>
        <begin position="51"/>
        <end position="69"/>
    </location>
</feature>
<evidence type="ECO:0000313" key="3">
    <source>
        <dbReference type="Proteomes" id="UP001552521"/>
    </source>
</evidence>
<accession>A0ABV3HTP0</accession>
<name>A0ABV3HTP0_9ACTN</name>
<organism evidence="2 3">
    <name type="scientific">Streptomyces kurssanovii</name>
    <dbReference type="NCBI Taxonomy" id="67312"/>
    <lineage>
        <taxon>Bacteria</taxon>
        <taxon>Bacillati</taxon>
        <taxon>Actinomycetota</taxon>
        <taxon>Actinomycetes</taxon>
        <taxon>Kitasatosporales</taxon>
        <taxon>Streptomycetaceae</taxon>
        <taxon>Streptomyces</taxon>
    </lineage>
</organism>
<reference evidence="2 3" key="1">
    <citation type="submission" date="2024-06" db="EMBL/GenBank/DDBJ databases">
        <title>The Natural Products Discovery Center: Release of the First 8490 Sequenced Strains for Exploring Actinobacteria Biosynthetic Diversity.</title>
        <authorList>
            <person name="Kalkreuter E."/>
            <person name="Kautsar S.A."/>
            <person name="Yang D."/>
            <person name="Bader C.D."/>
            <person name="Teijaro C.N."/>
            <person name="Fluegel L."/>
            <person name="Davis C.M."/>
            <person name="Simpson J.R."/>
            <person name="Lauterbach L."/>
            <person name="Steele A.D."/>
            <person name="Gui C."/>
            <person name="Meng S."/>
            <person name="Li G."/>
            <person name="Viehrig K."/>
            <person name="Ye F."/>
            <person name="Su P."/>
            <person name="Kiefer A.F."/>
            <person name="Nichols A."/>
            <person name="Cepeda A.J."/>
            <person name="Yan W."/>
            <person name="Fan B."/>
            <person name="Jiang Y."/>
            <person name="Adhikari A."/>
            <person name="Zheng C.-J."/>
            <person name="Schuster L."/>
            <person name="Cowan T.M."/>
            <person name="Smanski M.J."/>
            <person name="Chevrette M.G."/>
            <person name="De Carvalho L.P.S."/>
            <person name="Shen B."/>
        </authorList>
    </citation>
    <scope>NUCLEOTIDE SEQUENCE [LARGE SCALE GENOMIC DNA]</scope>
    <source>
        <strain evidence="2 3">NPDC049344</strain>
    </source>
</reference>
<dbReference type="EMBL" id="JBFAQK010000016">
    <property type="protein sequence ID" value="MEV4681945.1"/>
    <property type="molecule type" value="Genomic_DNA"/>
</dbReference>
<proteinExistence type="predicted"/>
<comment type="caution">
    <text evidence="2">The sequence shown here is derived from an EMBL/GenBank/DDBJ whole genome shotgun (WGS) entry which is preliminary data.</text>
</comment>